<evidence type="ECO:0000313" key="2">
    <source>
        <dbReference type="EMBL" id="PWA83889.1"/>
    </source>
</evidence>
<feature type="region of interest" description="Disordered" evidence="1">
    <location>
        <begin position="340"/>
        <end position="375"/>
    </location>
</feature>
<feature type="region of interest" description="Disordered" evidence="1">
    <location>
        <begin position="1"/>
        <end position="52"/>
    </location>
</feature>
<feature type="compositionally biased region" description="Polar residues" evidence="1">
    <location>
        <begin position="340"/>
        <end position="366"/>
    </location>
</feature>
<dbReference type="AlphaFoldDB" id="A0A2U1PDU5"/>
<dbReference type="EMBL" id="PKPP01001292">
    <property type="protein sequence ID" value="PWA83889.1"/>
    <property type="molecule type" value="Genomic_DNA"/>
</dbReference>
<dbReference type="Proteomes" id="UP000245207">
    <property type="component" value="Unassembled WGS sequence"/>
</dbReference>
<feature type="compositionally biased region" description="Basic and acidic residues" evidence="1">
    <location>
        <begin position="25"/>
        <end position="34"/>
    </location>
</feature>
<evidence type="ECO:0000313" key="3">
    <source>
        <dbReference type="Proteomes" id="UP000245207"/>
    </source>
</evidence>
<dbReference type="PANTHER" id="PTHR34461">
    <property type="entry name" value="EXPRESSED PROTEIN"/>
    <property type="match status" value="1"/>
</dbReference>
<dbReference type="STRING" id="35608.A0A2U1PDU5"/>
<dbReference type="OrthoDB" id="766405at2759"/>
<evidence type="ECO:0000256" key="1">
    <source>
        <dbReference type="SAM" id="MobiDB-lite"/>
    </source>
</evidence>
<name>A0A2U1PDU5_ARTAN</name>
<feature type="compositionally biased region" description="Polar residues" evidence="1">
    <location>
        <begin position="35"/>
        <end position="48"/>
    </location>
</feature>
<reference evidence="2 3" key="1">
    <citation type="journal article" date="2018" name="Mol. Plant">
        <title>The genome of Artemisia annua provides insight into the evolution of Asteraceae family and artemisinin biosynthesis.</title>
        <authorList>
            <person name="Shen Q."/>
            <person name="Zhang L."/>
            <person name="Liao Z."/>
            <person name="Wang S."/>
            <person name="Yan T."/>
            <person name="Shi P."/>
            <person name="Liu M."/>
            <person name="Fu X."/>
            <person name="Pan Q."/>
            <person name="Wang Y."/>
            <person name="Lv Z."/>
            <person name="Lu X."/>
            <person name="Zhang F."/>
            <person name="Jiang W."/>
            <person name="Ma Y."/>
            <person name="Chen M."/>
            <person name="Hao X."/>
            <person name="Li L."/>
            <person name="Tang Y."/>
            <person name="Lv G."/>
            <person name="Zhou Y."/>
            <person name="Sun X."/>
            <person name="Brodelius P.E."/>
            <person name="Rose J.K.C."/>
            <person name="Tang K."/>
        </authorList>
    </citation>
    <scope>NUCLEOTIDE SEQUENCE [LARGE SCALE GENOMIC DNA]</scope>
    <source>
        <strain evidence="3">cv. Huhao1</strain>
        <tissue evidence="2">Leaf</tissue>
    </source>
</reference>
<proteinExistence type="predicted"/>
<accession>A0A2U1PDU5</accession>
<protein>
    <submittedName>
        <fullName evidence="2">Uncharacterized protein</fullName>
    </submittedName>
</protein>
<organism evidence="2 3">
    <name type="scientific">Artemisia annua</name>
    <name type="common">Sweet wormwood</name>
    <dbReference type="NCBI Taxonomy" id="35608"/>
    <lineage>
        <taxon>Eukaryota</taxon>
        <taxon>Viridiplantae</taxon>
        <taxon>Streptophyta</taxon>
        <taxon>Embryophyta</taxon>
        <taxon>Tracheophyta</taxon>
        <taxon>Spermatophyta</taxon>
        <taxon>Magnoliopsida</taxon>
        <taxon>eudicotyledons</taxon>
        <taxon>Gunneridae</taxon>
        <taxon>Pentapetalae</taxon>
        <taxon>asterids</taxon>
        <taxon>campanulids</taxon>
        <taxon>Asterales</taxon>
        <taxon>Asteraceae</taxon>
        <taxon>Asteroideae</taxon>
        <taxon>Anthemideae</taxon>
        <taxon>Artemisiinae</taxon>
        <taxon>Artemisia</taxon>
    </lineage>
</organism>
<feature type="compositionally biased region" description="Polar residues" evidence="1">
    <location>
        <begin position="11"/>
        <end position="24"/>
    </location>
</feature>
<dbReference type="PANTHER" id="PTHR34461:SF4">
    <property type="entry name" value="OS01G0101800 PROTEIN"/>
    <property type="match status" value="1"/>
</dbReference>
<feature type="compositionally biased region" description="Basic and acidic residues" evidence="1">
    <location>
        <begin position="1"/>
        <end position="10"/>
    </location>
</feature>
<sequence length="664" mass="73528">MVAHKDEETRATSVGNLTNETSKSASEEEYHNKVNTEVSRNVESSDVVQKSHEDVLSDTLEECDDVIKGGEVVSGDVIKGDEVVEIDVCKKIDGGDVNVNDDGVIKGDEISKDDEVVIADVINEGEFGGDDIIKVCEVVESDKNEGDADTNKSQSLVTSLRGRRKVFKSPSSFSYRRLLSYLQDTDSSNFEIVDAKLPEKKLKSGDNAPNMVAHGEQEISAVSVGINLTDESSKSASEEQYLYKVNPEVSRNVESSDVVRKRHDDVLNDTLEECEQMTPPDADIYSKPKTDKMLDVVVKPKPKPVLTPCSKMNLLQTPTSYTHRRLLPFLMSVAEDGTLKGNQSSKVTKGREQSQQPPTQSLSHQNLGMDEPKIISNPEQQDATNEKSDSPTSTLIPADTSFDRKKIVTLVSSVNLLDTYGSDMECSGSTTQLEVNSQSEAVEFDNSLKLELSPLKDNLKHVEEATVKAMEIVPNICTEQITDADNDFTGLKSSCSKDNQELVNESAHQTLQITPLMTPAINGENFRNGILKRTPRGCRGICNCLNCTSFRLHAERSFEFSRNQMHDAEEVALDLINDLTSLRKLLETTASDSNSLATDKEKQIKEACEKALYKEEVAKARLSQMNEDLSFHCRSMKLMRPKVTFANKIEEKFISKDLCGKKSV</sequence>
<gene>
    <name evidence="2" type="ORF">CTI12_AA158570</name>
</gene>
<comment type="caution">
    <text evidence="2">The sequence shown here is derived from an EMBL/GenBank/DDBJ whole genome shotgun (WGS) entry which is preliminary data.</text>
</comment>
<keyword evidence="3" id="KW-1185">Reference proteome</keyword>